<accession>A0A7Z0IL89</accession>
<evidence type="ECO:0000256" key="4">
    <source>
        <dbReference type="ARBA" id="ARBA00022989"/>
    </source>
</evidence>
<keyword evidence="9" id="KW-1185">Reference proteome</keyword>
<organism evidence="8 9">
    <name type="scientific">Naumannella cuiyingiana</name>
    <dbReference type="NCBI Taxonomy" id="1347891"/>
    <lineage>
        <taxon>Bacteria</taxon>
        <taxon>Bacillati</taxon>
        <taxon>Actinomycetota</taxon>
        <taxon>Actinomycetes</taxon>
        <taxon>Propionibacteriales</taxon>
        <taxon>Propionibacteriaceae</taxon>
        <taxon>Naumannella</taxon>
    </lineage>
</organism>
<dbReference type="GO" id="GO:0005886">
    <property type="term" value="C:plasma membrane"/>
    <property type="evidence" value="ECO:0007669"/>
    <property type="project" value="UniProtKB-SubCell"/>
</dbReference>
<keyword evidence="2" id="KW-1003">Cell membrane</keyword>
<dbReference type="EMBL" id="JACBZS010000001">
    <property type="protein sequence ID" value="NYI71390.1"/>
    <property type="molecule type" value="Genomic_DNA"/>
</dbReference>
<comment type="caution">
    <text evidence="8">The sequence shown here is derived from an EMBL/GenBank/DDBJ whole genome shotgun (WGS) entry which is preliminary data.</text>
</comment>
<keyword evidence="3 6" id="KW-0812">Transmembrane</keyword>
<comment type="subcellular location">
    <subcellularLocation>
        <location evidence="1">Cell membrane</location>
        <topology evidence="1">Multi-pass membrane protein</topology>
    </subcellularLocation>
</comment>
<dbReference type="PANTHER" id="PTHR35007:SF3">
    <property type="entry name" value="POSSIBLE CONSERVED ALANINE RICH MEMBRANE PROTEIN"/>
    <property type="match status" value="1"/>
</dbReference>
<dbReference type="InterPro" id="IPR018076">
    <property type="entry name" value="T2SS_GspF_dom"/>
</dbReference>
<evidence type="ECO:0000259" key="7">
    <source>
        <dbReference type="Pfam" id="PF00482"/>
    </source>
</evidence>
<sequence>MSASWLVAAAAVGAFLWLGVPAPDRARGRLRPAVSDATAAGGPRIVLPTRLAAGVGAGTVAAWLASGFGAAPGLAVGGLVAAAVIVALGRLEPAFLARERHRIVLELPVALDLLASCLAAGLPLRRALPRVTALLPGPLGRELGRVTARLELGEGDAAAWRALADHDQLGRLARDAARSAESGAPLAELFGQHAHDARADRRAALEERARTAGVRAVLPVALCFLPAFFLIGVVPIVAGAVMMLLPA</sequence>
<proteinExistence type="predicted"/>
<dbReference type="RefSeq" id="WP_179445218.1">
    <property type="nucleotide sequence ID" value="NZ_JACBZS010000001.1"/>
</dbReference>
<evidence type="ECO:0000313" key="9">
    <source>
        <dbReference type="Proteomes" id="UP000527616"/>
    </source>
</evidence>
<evidence type="ECO:0000256" key="5">
    <source>
        <dbReference type="ARBA" id="ARBA00023136"/>
    </source>
</evidence>
<keyword evidence="5 6" id="KW-0472">Membrane</keyword>
<protein>
    <submittedName>
        <fullName evidence="8">Pilus assembly protein TadC</fullName>
    </submittedName>
</protein>
<feature type="domain" description="Type II secretion system protein GspF" evidence="7">
    <location>
        <begin position="111"/>
        <end position="233"/>
    </location>
</feature>
<evidence type="ECO:0000256" key="3">
    <source>
        <dbReference type="ARBA" id="ARBA00022692"/>
    </source>
</evidence>
<evidence type="ECO:0000313" key="8">
    <source>
        <dbReference type="EMBL" id="NYI71390.1"/>
    </source>
</evidence>
<evidence type="ECO:0000256" key="2">
    <source>
        <dbReference type="ARBA" id="ARBA00022475"/>
    </source>
</evidence>
<evidence type="ECO:0000256" key="1">
    <source>
        <dbReference type="ARBA" id="ARBA00004651"/>
    </source>
</evidence>
<feature type="transmembrane region" description="Helical" evidence="6">
    <location>
        <begin position="71"/>
        <end position="91"/>
    </location>
</feature>
<evidence type="ECO:0000256" key="6">
    <source>
        <dbReference type="SAM" id="Phobius"/>
    </source>
</evidence>
<reference evidence="8 9" key="1">
    <citation type="submission" date="2020-07" db="EMBL/GenBank/DDBJ databases">
        <title>Sequencing the genomes of 1000 actinobacteria strains.</title>
        <authorList>
            <person name="Klenk H.-P."/>
        </authorList>
    </citation>
    <scope>NUCLEOTIDE SEQUENCE [LARGE SCALE GENOMIC DNA]</scope>
    <source>
        <strain evidence="8 9">DSM 103164</strain>
    </source>
</reference>
<feature type="transmembrane region" description="Helical" evidence="6">
    <location>
        <begin position="216"/>
        <end position="245"/>
    </location>
</feature>
<keyword evidence="4 6" id="KW-1133">Transmembrane helix</keyword>
<dbReference type="Proteomes" id="UP000527616">
    <property type="component" value="Unassembled WGS sequence"/>
</dbReference>
<name>A0A7Z0IL89_9ACTN</name>
<dbReference type="PANTHER" id="PTHR35007">
    <property type="entry name" value="INTEGRAL MEMBRANE PROTEIN-RELATED"/>
    <property type="match status" value="1"/>
</dbReference>
<gene>
    <name evidence="8" type="ORF">GGQ54_001950</name>
</gene>
<dbReference type="Pfam" id="PF00482">
    <property type="entry name" value="T2SSF"/>
    <property type="match status" value="1"/>
</dbReference>
<feature type="transmembrane region" description="Helical" evidence="6">
    <location>
        <begin position="45"/>
        <end position="64"/>
    </location>
</feature>
<dbReference type="AlphaFoldDB" id="A0A7Z0IL89"/>